<dbReference type="Proteomes" id="UP000199045">
    <property type="component" value="Unassembled WGS sequence"/>
</dbReference>
<organism evidence="2 3">
    <name type="scientific">Chitinophaga filiformis</name>
    <name type="common">Myxococcus filiformis</name>
    <name type="synonym">Flexibacter filiformis</name>
    <dbReference type="NCBI Taxonomy" id="104663"/>
    <lineage>
        <taxon>Bacteria</taxon>
        <taxon>Pseudomonadati</taxon>
        <taxon>Bacteroidota</taxon>
        <taxon>Chitinophagia</taxon>
        <taxon>Chitinophagales</taxon>
        <taxon>Chitinophagaceae</taxon>
        <taxon>Chitinophaga</taxon>
    </lineage>
</organism>
<proteinExistence type="predicted"/>
<dbReference type="AlphaFoldDB" id="A0A1G8BNC2"/>
<dbReference type="OrthoDB" id="1214732at2"/>
<evidence type="ECO:0000313" key="3">
    <source>
        <dbReference type="Proteomes" id="UP000199045"/>
    </source>
</evidence>
<feature type="chain" id="PRO_5011472353" description="YARHG domain-containing protein" evidence="1">
    <location>
        <begin position="19"/>
        <end position="699"/>
    </location>
</feature>
<feature type="signal peptide" evidence="1">
    <location>
        <begin position="1"/>
        <end position="18"/>
    </location>
</feature>
<accession>A0A1G8BNC2</accession>
<evidence type="ECO:0008006" key="4">
    <source>
        <dbReference type="Google" id="ProtNLM"/>
    </source>
</evidence>
<evidence type="ECO:0000256" key="1">
    <source>
        <dbReference type="SAM" id="SignalP"/>
    </source>
</evidence>
<name>A0A1G8BNC2_CHIFI</name>
<reference evidence="2 3" key="1">
    <citation type="submission" date="2016-10" db="EMBL/GenBank/DDBJ databases">
        <authorList>
            <person name="de Groot N.N."/>
        </authorList>
    </citation>
    <scope>NUCLEOTIDE SEQUENCE [LARGE SCALE GENOMIC DNA]</scope>
    <source>
        <strain evidence="2 3">DSM 527</strain>
    </source>
</reference>
<protein>
    <recommendedName>
        <fullName evidence="4">YARHG domain-containing protein</fullName>
    </recommendedName>
</protein>
<dbReference type="EMBL" id="FNBN01000011">
    <property type="protein sequence ID" value="SDH34558.1"/>
    <property type="molecule type" value="Genomic_DNA"/>
</dbReference>
<sequence length="699" mass="81786">MKLLLLFISLIISADLFAQEVSLYDIEKRLREGDKNALFEIAPYFDSQKEITEYLGYHIIQTTESNVAKRITLENTLFIEQEMVITEETKADEFLMFLHKNIAKIYFSELTAAFMITPLTNRPARVAFREMPNTAYDLLRPQYSKLLKREWVKEYKIDSFIRAKDPKALLLIASAFYNKRYRFNEHNFDKEECIYLLQLLTGVEMAVDDDRNILSFHIEKEFYSDAALNMLIYFAENYVKFIWDKEQKKFVNKEMTVVPIGNEHELFARLNSKKDAVALNAFIKLTTCTPGTVVQLAKEYDHADIPASYYIPQFPYRFLQQLVVLTQYCVGNNIDFIGSEALRNDIAKLSKHLSFTERRELEDKLIRTLTLDDITALEYWTLIREQNWNLIFSTGRIVDIFYSKHWQEMVNNDRYLKLYLKKGYLYDNLGIVGNCGEFLLKFINNGNVVCEKLERLQTDDKDIKQQVISAKALCAEPIHGPDGISHYWEGNNDSSITDIAAKIREIKWSEVNQEDKERALIKLLALTSYNQIDTVLNEIEEIKFEKIKYIDKYSFMKKDWGFLFEAGFNSRGYRKEFLHHYKALSEYDLYAYYLKKGGIDYQNPDGTLDYDKIYDILKHNIVDSFVGGGGAWRDNEVYSVIKLLEITHNSTLGFPKKRCNSAGVYGCNAANRATAWRQYLVDHHLLKQTHDEPVSFNYR</sequence>
<dbReference type="RefSeq" id="WP_089837791.1">
    <property type="nucleotide sequence ID" value="NZ_FNBN01000011.1"/>
</dbReference>
<gene>
    <name evidence="2" type="ORF">SAMN04488121_11199</name>
</gene>
<evidence type="ECO:0000313" key="2">
    <source>
        <dbReference type="EMBL" id="SDH34558.1"/>
    </source>
</evidence>
<keyword evidence="1" id="KW-0732">Signal</keyword>